<dbReference type="STRING" id="1072256.CUTER_07900"/>
<accession>A0A0G3HFM5</accession>
<dbReference type="RefSeq" id="WP_047259950.1">
    <property type="nucleotide sequence ID" value="NZ_CP011546.1"/>
</dbReference>
<reference evidence="1 2" key="1">
    <citation type="journal article" date="2015" name="Genome Announc.">
        <title>Virulence Factor Genes Detected in the Complete Genome Sequence of Corynebacterium uterequi DSM 45634, Isolated from the Uterus of a Maiden Mare.</title>
        <authorList>
            <person name="Ruckert C."/>
            <person name="Kriete M."/>
            <person name="Jaenicke S."/>
            <person name="Winkler A."/>
            <person name="Tauch A."/>
        </authorList>
    </citation>
    <scope>NUCLEOTIDE SEQUENCE [LARGE SCALE GENOMIC DNA]</scope>
    <source>
        <strain evidence="1 2">DSM 45634</strain>
    </source>
</reference>
<proteinExistence type="predicted"/>
<dbReference type="OrthoDB" id="4420480at2"/>
<dbReference type="AlphaFoldDB" id="A0A0G3HFM5"/>
<organism evidence="1 2">
    <name type="scientific">Corynebacterium uterequi</name>
    <dbReference type="NCBI Taxonomy" id="1072256"/>
    <lineage>
        <taxon>Bacteria</taxon>
        <taxon>Bacillati</taxon>
        <taxon>Actinomycetota</taxon>
        <taxon>Actinomycetes</taxon>
        <taxon>Mycobacteriales</taxon>
        <taxon>Corynebacteriaceae</taxon>
        <taxon>Corynebacterium</taxon>
    </lineage>
</organism>
<dbReference type="EMBL" id="CP011546">
    <property type="protein sequence ID" value="AKK11565.1"/>
    <property type="molecule type" value="Genomic_DNA"/>
</dbReference>
<gene>
    <name evidence="1" type="ORF">CUTER_07900</name>
</gene>
<dbReference type="PATRIC" id="fig|1072256.5.peg.1559"/>
<keyword evidence="2" id="KW-1185">Reference proteome</keyword>
<dbReference type="Proteomes" id="UP000035548">
    <property type="component" value="Chromosome"/>
</dbReference>
<protein>
    <submittedName>
        <fullName evidence="1">Uncharacterized protein</fullName>
    </submittedName>
</protein>
<evidence type="ECO:0000313" key="1">
    <source>
        <dbReference type="EMBL" id="AKK11565.1"/>
    </source>
</evidence>
<evidence type="ECO:0000313" key="2">
    <source>
        <dbReference type="Proteomes" id="UP000035548"/>
    </source>
</evidence>
<name>A0A0G3HFM5_9CORY</name>
<sequence>MTGRRNQTPDPPDYWVWSEGELRDSNGELIAFVKADLLTYGEHRIFLEHTTGRMRFRLRATSNDGTFARIAQPGMTINVLHAKCGDRSYTLERTHLLRKERVIRLSDGRVAASVRPRAGGRVDVLEAAAYGEMPVLDAVFLSWACVMADVPRRTLRL</sequence>
<reference evidence="2" key="2">
    <citation type="submission" date="2015-05" db="EMBL/GenBank/DDBJ databases">
        <title>Complete genome sequence of Corynebacterium uterequi DSM 45634, isolated from the uterus of a maiden mare.</title>
        <authorList>
            <person name="Ruckert C."/>
            <person name="Albersmeier A."/>
            <person name="Winkler A."/>
            <person name="Tauch A."/>
        </authorList>
    </citation>
    <scope>NUCLEOTIDE SEQUENCE [LARGE SCALE GENOMIC DNA]</scope>
    <source>
        <strain evidence="2">DSM 45634</strain>
    </source>
</reference>
<dbReference type="KEGG" id="cut:CUTER_07900"/>